<dbReference type="InterPro" id="IPR005531">
    <property type="entry name" value="Asp23"/>
</dbReference>
<dbReference type="PANTHER" id="PTHR34297">
    <property type="entry name" value="HYPOTHETICAL CYTOSOLIC PROTEIN-RELATED"/>
    <property type="match status" value="1"/>
</dbReference>
<comment type="caution">
    <text evidence="2">The sequence shown here is derived from an EMBL/GenBank/DDBJ whole genome shotgun (WGS) entry which is preliminary data.</text>
</comment>
<gene>
    <name evidence="2" type="ORF">NE663_02560</name>
</gene>
<comment type="similarity">
    <text evidence="1">Belongs to the asp23 family.</text>
</comment>
<accession>A0ABT1SIU6</accession>
<dbReference type="PANTHER" id="PTHR34297:SF2">
    <property type="entry name" value="ASP23_GLS24 FAMILY ENVELOPE STRESS RESPONSE PROTEIN"/>
    <property type="match status" value="1"/>
</dbReference>
<proteinExistence type="inferred from homology"/>
<reference evidence="2 3" key="1">
    <citation type="submission" date="2022-06" db="EMBL/GenBank/DDBJ databases">
        <title>Isolation of gut microbiota from human fecal samples.</title>
        <authorList>
            <person name="Pamer E.G."/>
            <person name="Barat B."/>
            <person name="Waligurski E."/>
            <person name="Medina S."/>
            <person name="Paddock L."/>
            <person name="Mostad J."/>
        </authorList>
    </citation>
    <scope>NUCLEOTIDE SEQUENCE [LARGE SCALE GENOMIC DNA]</scope>
    <source>
        <strain evidence="2 3">DFI.6.1</strain>
    </source>
</reference>
<dbReference type="RefSeq" id="WP_102267218.1">
    <property type="nucleotide sequence ID" value="NZ_CANTYB010000080.1"/>
</dbReference>
<dbReference type="EMBL" id="JANGCH010000002">
    <property type="protein sequence ID" value="MCQ5121144.1"/>
    <property type="molecule type" value="Genomic_DNA"/>
</dbReference>
<organism evidence="2 3">
    <name type="scientific">Massilicoli timonensis</name>
    <dbReference type="NCBI Taxonomy" id="2015901"/>
    <lineage>
        <taxon>Bacteria</taxon>
        <taxon>Bacillati</taxon>
        <taxon>Bacillota</taxon>
        <taxon>Erysipelotrichia</taxon>
        <taxon>Erysipelotrichales</taxon>
        <taxon>Erysipelotrichaceae</taxon>
        <taxon>Massilicoli</taxon>
    </lineage>
</organism>
<name>A0ABT1SIU6_9FIRM</name>
<evidence type="ECO:0000313" key="2">
    <source>
        <dbReference type="EMBL" id="MCQ5121144.1"/>
    </source>
</evidence>
<dbReference type="Proteomes" id="UP001524435">
    <property type="component" value="Unassembled WGS sequence"/>
</dbReference>
<dbReference type="Pfam" id="PF03780">
    <property type="entry name" value="Asp23"/>
    <property type="match status" value="1"/>
</dbReference>
<sequence>MAITKNTQYGNINIAIEAIASLAGGVVSECYGVVGMASQKIFKDGLAELLKMENYSKGVVVRQNEDHLELDLYIIVSHGVKISEVVSEVQKRVKYALERSLELDFNVINVYVQGVKVIK</sequence>
<evidence type="ECO:0000256" key="1">
    <source>
        <dbReference type="ARBA" id="ARBA00005721"/>
    </source>
</evidence>
<evidence type="ECO:0000313" key="3">
    <source>
        <dbReference type="Proteomes" id="UP001524435"/>
    </source>
</evidence>
<keyword evidence="3" id="KW-1185">Reference proteome</keyword>
<protein>
    <submittedName>
        <fullName evidence="2">Asp23/Gls24 family envelope stress response protein</fullName>
    </submittedName>
</protein>